<evidence type="ECO:0000256" key="1">
    <source>
        <dbReference type="ARBA" id="ARBA00045658"/>
    </source>
</evidence>
<dbReference type="SUPFAM" id="SSF90002">
    <property type="entry name" value="Hypothetical protein YjiA, C-terminal domain"/>
    <property type="match status" value="1"/>
</dbReference>
<dbReference type="PANTHER" id="PTHR43603">
    <property type="entry name" value="COBW DOMAIN-CONTAINING PROTEIN DDB_G0274527"/>
    <property type="match status" value="1"/>
</dbReference>
<sequence length="409" mass="45913">MKTNEHQSGRAKSPIPALILSGFLGSGKTTLFRKLLAQAHKRRLDVRAIVNDMSELDIDGELIGNTGIIEANASLLRSISSVVLSSEKGIAMLDQAIEELLSDGNPDLLIIETSGSCHPMPLIEYFQNESRLMLCGVCVLVDSLMLSHDYDDGRGLFPAMQKNVVTQVRGTVNLLVEQIMFCSHIMFSKADRLQDAQFQNIVSSVQEINPYVPAFSLHYGNYPLEAILELPEYDYHRVSRLMDEIRPAVAADAKSDRPFDLAARVIKDDRPFHPQRLWEVCHTLLDKRIHRSKGFFWLASRSKHSLLWNQSAGGITLGINGSWRAGIAEDENPGVSSYEIEILKKRLKAEGNRFGDRCCDITVIGDAAHVDRFAEALQSCFLSDEEIELWKNGHEFEDPWPKNLVDMAY</sequence>
<comment type="function">
    <text evidence="1">Zinc chaperone that directly transfers zinc cofactor to target proteins, thereby activating them. Zinc is transferred from the CXCC motif in the GTPase domain to the zinc binding site in target proteins in a process requiring GTP hydrolysis.</text>
</comment>
<dbReference type="InterPro" id="IPR011629">
    <property type="entry name" value="CobW-like_C"/>
</dbReference>
<dbReference type="HOGENOM" id="CLU_017452_2_0_12"/>
<dbReference type="PATRIC" id="fig|1307761.3.peg.2058"/>
<evidence type="ECO:0000259" key="2">
    <source>
        <dbReference type="SMART" id="SM00833"/>
    </source>
</evidence>
<evidence type="ECO:0000313" key="3">
    <source>
        <dbReference type="EMBL" id="AHC15433.1"/>
    </source>
</evidence>
<dbReference type="OrthoDB" id="9808822at2"/>
<dbReference type="Pfam" id="PF07683">
    <property type="entry name" value="CobW_C"/>
    <property type="match status" value="1"/>
</dbReference>
<name>V5WI12_9SPIO</name>
<dbReference type="RefSeq" id="WP_024268348.1">
    <property type="nucleotide sequence ID" value="NC_023035.1"/>
</dbReference>
<reference evidence="3 4" key="1">
    <citation type="journal article" date="2015" name="Stand. Genomic Sci.">
        <title>Complete genome sequence and description of Salinispira pacifica gen. nov., sp. nov., a novel spirochaete isolated form a hypersaline microbial mat.</title>
        <authorList>
            <person name="Ben Hania W."/>
            <person name="Joseph M."/>
            <person name="Schumann P."/>
            <person name="Bunk B."/>
            <person name="Fiebig A."/>
            <person name="Sproer C."/>
            <person name="Klenk H.P."/>
            <person name="Fardeau M.L."/>
            <person name="Spring S."/>
        </authorList>
    </citation>
    <scope>NUCLEOTIDE SEQUENCE [LARGE SCALE GENOMIC DNA]</scope>
    <source>
        <strain evidence="3 4">L21-RPul-D2</strain>
    </source>
</reference>
<dbReference type="eggNOG" id="COG0523">
    <property type="taxonomic scope" value="Bacteria"/>
</dbReference>
<dbReference type="InterPro" id="IPR027417">
    <property type="entry name" value="P-loop_NTPase"/>
</dbReference>
<organism evidence="3 4">
    <name type="scientific">Salinispira pacifica</name>
    <dbReference type="NCBI Taxonomy" id="1307761"/>
    <lineage>
        <taxon>Bacteria</taxon>
        <taxon>Pseudomonadati</taxon>
        <taxon>Spirochaetota</taxon>
        <taxon>Spirochaetia</taxon>
        <taxon>Spirochaetales</taxon>
        <taxon>Spirochaetaceae</taxon>
        <taxon>Salinispira</taxon>
    </lineage>
</organism>
<dbReference type="AlphaFoldDB" id="V5WI12"/>
<gene>
    <name evidence="3" type="ORF">L21SP2_2066</name>
</gene>
<dbReference type="Gene3D" id="3.40.50.300">
    <property type="entry name" value="P-loop containing nucleotide triphosphate hydrolases"/>
    <property type="match status" value="1"/>
</dbReference>
<keyword evidence="4" id="KW-1185">Reference proteome</keyword>
<evidence type="ECO:0000313" key="4">
    <source>
        <dbReference type="Proteomes" id="UP000018680"/>
    </source>
</evidence>
<dbReference type="Pfam" id="PF02492">
    <property type="entry name" value="cobW"/>
    <property type="match status" value="1"/>
</dbReference>
<dbReference type="PANTHER" id="PTHR43603:SF1">
    <property type="entry name" value="ZINC-REGULATED GTPASE METALLOPROTEIN ACTIVATOR 1"/>
    <property type="match status" value="1"/>
</dbReference>
<dbReference type="InterPro" id="IPR051927">
    <property type="entry name" value="Zn_Chap_cDPG_Synth"/>
</dbReference>
<dbReference type="InterPro" id="IPR003495">
    <property type="entry name" value="CobW/HypB/UreG_nucleotide-bd"/>
</dbReference>
<feature type="domain" description="CobW C-terminal" evidence="2">
    <location>
        <begin position="261"/>
        <end position="381"/>
    </location>
</feature>
<dbReference type="SMART" id="SM00833">
    <property type="entry name" value="CobW_C"/>
    <property type="match status" value="1"/>
</dbReference>
<dbReference type="EMBL" id="CP006939">
    <property type="protein sequence ID" value="AHC15433.1"/>
    <property type="molecule type" value="Genomic_DNA"/>
</dbReference>
<protein>
    <submittedName>
        <fullName evidence="3">Putative metal chaperone, involved in Zn homeostasis, GTPase of COG0523 family</fullName>
    </submittedName>
</protein>
<dbReference type="Proteomes" id="UP000018680">
    <property type="component" value="Chromosome"/>
</dbReference>
<proteinExistence type="predicted"/>
<dbReference type="STRING" id="1307761.L21SP2_2066"/>
<accession>V5WI12</accession>
<dbReference type="SUPFAM" id="SSF52540">
    <property type="entry name" value="P-loop containing nucleoside triphosphate hydrolases"/>
    <property type="match status" value="1"/>
</dbReference>
<dbReference type="KEGG" id="slr:L21SP2_2066"/>